<keyword evidence="3" id="KW-1185">Reference proteome</keyword>
<feature type="transmembrane region" description="Helical" evidence="1">
    <location>
        <begin position="209"/>
        <end position="229"/>
    </location>
</feature>
<feature type="transmembrane region" description="Helical" evidence="1">
    <location>
        <begin position="241"/>
        <end position="260"/>
    </location>
</feature>
<feature type="transmembrane region" description="Helical" evidence="1">
    <location>
        <begin position="43"/>
        <end position="72"/>
    </location>
</feature>
<dbReference type="RefSeq" id="WP_160903915.1">
    <property type="nucleotide sequence ID" value="NZ_CP102850.1"/>
</dbReference>
<dbReference type="EMBL" id="WMBR01000006">
    <property type="protein sequence ID" value="MXP23731.1"/>
    <property type="molecule type" value="Genomic_DNA"/>
</dbReference>
<dbReference type="PANTHER" id="PTHR35007">
    <property type="entry name" value="INTEGRAL MEMBRANE PROTEIN-RELATED"/>
    <property type="match status" value="1"/>
</dbReference>
<comment type="caution">
    <text evidence="2">The sequence shown here is derived from an EMBL/GenBank/DDBJ whole genome shotgun (WGS) entry which is preliminary data.</text>
</comment>
<dbReference type="PANTHER" id="PTHR35007:SF4">
    <property type="entry name" value="CONSERVED TRANSMEMBRANE PROTEIN-RELATED"/>
    <property type="match status" value="1"/>
</dbReference>
<keyword evidence="1" id="KW-1133">Transmembrane helix</keyword>
<accession>A0A6L7GXF8</accession>
<name>A0A6L7GXF8_9ACTN</name>
<gene>
    <name evidence="2" type="ORF">GIY30_20545</name>
</gene>
<proteinExistence type="predicted"/>
<protein>
    <submittedName>
        <fullName evidence="2">Type II secretion system protein F</fullName>
    </submittedName>
</protein>
<evidence type="ECO:0000313" key="3">
    <source>
        <dbReference type="Proteomes" id="UP000475545"/>
    </source>
</evidence>
<dbReference type="Proteomes" id="UP000475545">
    <property type="component" value="Unassembled WGS sequence"/>
</dbReference>
<evidence type="ECO:0000256" key="1">
    <source>
        <dbReference type="SAM" id="Phobius"/>
    </source>
</evidence>
<sequence length="270" mass="28189">MTPLLLAAALCVVWWPVTRTEHRLGNLRGAKARRASMPARVVAVVALPVGLAVGAGVAAGLSAALVAAGLLWQWHRTRRVRRRDQETTDLLLALSVMIAELSVGAPPAHACAAAARELHSSHGPSGAVAGGLTAMSGRAELGGDVLDRAPAGQPDLGDDASWRRIAVAWQMADRHGLPMIELLESVRSDLLERRQFAARTHAGLAGPRATAAVLAGLPVIGVLLGQLMGAEPLTVLLGSDLGGILLVVGTAMAMAGWMWAQRITDRAARR</sequence>
<dbReference type="AlphaFoldDB" id="A0A6L7GXF8"/>
<reference evidence="2 3" key="1">
    <citation type="submission" date="2019-11" db="EMBL/GenBank/DDBJ databases">
        <title>Gordonia sp. nov., a novel actinobacterium isolated from mangrove soil in Hainan.</title>
        <authorList>
            <person name="Huang X."/>
            <person name="Xie Y."/>
            <person name="Chu X."/>
            <person name="Xiao K."/>
        </authorList>
    </citation>
    <scope>NUCLEOTIDE SEQUENCE [LARGE SCALE GENOMIC DNA]</scope>
    <source>
        <strain evidence="2 3">HNM0687</strain>
    </source>
</reference>
<keyword evidence="1" id="KW-0472">Membrane</keyword>
<organism evidence="2 3">
    <name type="scientific">Gordonia mangrovi</name>
    <dbReference type="NCBI Taxonomy" id="2665643"/>
    <lineage>
        <taxon>Bacteria</taxon>
        <taxon>Bacillati</taxon>
        <taxon>Actinomycetota</taxon>
        <taxon>Actinomycetes</taxon>
        <taxon>Mycobacteriales</taxon>
        <taxon>Gordoniaceae</taxon>
        <taxon>Gordonia</taxon>
    </lineage>
</organism>
<keyword evidence="1" id="KW-0812">Transmembrane</keyword>
<evidence type="ECO:0000313" key="2">
    <source>
        <dbReference type="EMBL" id="MXP23731.1"/>
    </source>
</evidence>